<evidence type="ECO:0000259" key="13">
    <source>
        <dbReference type="PROSITE" id="PS50157"/>
    </source>
</evidence>
<dbReference type="PANTHER" id="PTHR19818">
    <property type="entry name" value="ZINC FINGER PROTEIN ZIC AND GLI"/>
    <property type="match status" value="1"/>
</dbReference>
<dbReference type="InterPro" id="IPR050329">
    <property type="entry name" value="GLI_C2H2-zinc-finger"/>
</dbReference>
<dbReference type="GO" id="GO:0008270">
    <property type="term" value="F:zinc ion binding"/>
    <property type="evidence" value="ECO:0007669"/>
    <property type="project" value="UniProtKB-KW"/>
</dbReference>
<keyword evidence="15" id="KW-1185">Reference proteome</keyword>
<evidence type="ECO:0000256" key="11">
    <source>
        <dbReference type="PROSITE-ProRule" id="PRU00042"/>
    </source>
</evidence>
<dbReference type="SMART" id="SM00355">
    <property type="entry name" value="ZnF_C2H2"/>
    <property type="match status" value="15"/>
</dbReference>
<dbReference type="SUPFAM" id="SSF57667">
    <property type="entry name" value="beta-beta-alpha zinc fingers"/>
    <property type="match status" value="5"/>
</dbReference>
<evidence type="ECO:0000256" key="9">
    <source>
        <dbReference type="ARBA" id="ARBA00023163"/>
    </source>
</evidence>
<dbReference type="FunFam" id="3.30.160.60:FF:000125">
    <property type="entry name" value="Putative zinc finger protein 143"/>
    <property type="match status" value="1"/>
</dbReference>
<evidence type="ECO:0000256" key="3">
    <source>
        <dbReference type="ARBA" id="ARBA00022723"/>
    </source>
</evidence>
<feature type="domain" description="C2H2-type" evidence="13">
    <location>
        <begin position="288"/>
        <end position="317"/>
    </location>
</feature>
<evidence type="ECO:0000256" key="6">
    <source>
        <dbReference type="ARBA" id="ARBA00022833"/>
    </source>
</evidence>
<evidence type="ECO:0000256" key="2">
    <source>
        <dbReference type="ARBA" id="ARBA00004123"/>
    </source>
</evidence>
<dbReference type="PROSITE" id="PS50157">
    <property type="entry name" value="ZINC_FINGER_C2H2_2"/>
    <property type="match status" value="8"/>
</dbReference>
<dbReference type="PROSITE" id="PS00028">
    <property type="entry name" value="ZINC_FINGER_C2H2_1"/>
    <property type="match status" value="10"/>
</dbReference>
<feature type="domain" description="C2H2-type" evidence="13">
    <location>
        <begin position="318"/>
        <end position="347"/>
    </location>
</feature>
<keyword evidence="6" id="KW-0862">Zinc</keyword>
<reference evidence="14" key="1">
    <citation type="submission" date="2020-11" db="EMBL/GenBank/DDBJ databases">
        <authorList>
            <person name="Tran Van P."/>
        </authorList>
    </citation>
    <scope>NUCLEOTIDE SEQUENCE</scope>
</reference>
<feature type="domain" description="C2H2-type" evidence="13">
    <location>
        <begin position="588"/>
        <end position="617"/>
    </location>
</feature>
<evidence type="ECO:0000313" key="15">
    <source>
        <dbReference type="Proteomes" id="UP000759131"/>
    </source>
</evidence>
<keyword evidence="5 11" id="KW-0863">Zinc-finger</keyword>
<dbReference type="Gene3D" id="3.30.160.60">
    <property type="entry name" value="Classic Zinc Finger"/>
    <property type="match status" value="9"/>
</dbReference>
<feature type="domain" description="C2H2-type" evidence="13">
    <location>
        <begin position="101"/>
        <end position="130"/>
    </location>
</feature>
<proteinExistence type="predicted"/>
<feature type="region of interest" description="Disordered" evidence="12">
    <location>
        <begin position="142"/>
        <end position="162"/>
    </location>
</feature>
<dbReference type="FunFam" id="3.30.160.60:FF:000097">
    <property type="entry name" value="Zinc finger protein"/>
    <property type="match status" value="1"/>
</dbReference>
<dbReference type="GO" id="GO:0000981">
    <property type="term" value="F:DNA-binding transcription factor activity, RNA polymerase II-specific"/>
    <property type="evidence" value="ECO:0007669"/>
    <property type="project" value="TreeGrafter"/>
</dbReference>
<feature type="non-terminal residue" evidence="14">
    <location>
        <position position="645"/>
    </location>
</feature>
<evidence type="ECO:0000256" key="7">
    <source>
        <dbReference type="ARBA" id="ARBA00023015"/>
    </source>
</evidence>
<feature type="domain" description="C2H2-type" evidence="13">
    <location>
        <begin position="462"/>
        <end position="491"/>
    </location>
</feature>
<dbReference type="GO" id="GO:0000978">
    <property type="term" value="F:RNA polymerase II cis-regulatory region sequence-specific DNA binding"/>
    <property type="evidence" value="ECO:0007669"/>
    <property type="project" value="TreeGrafter"/>
</dbReference>
<sequence>IHSTERPVFRCDVIDCGKTFRGSKGLSAHSRTHVSGPTLKCRIDECNDMFTTEHQRRKHQTRVHNRAPLYHGLSRCDWPGCEWTGNGIGDHKRQHTGEKPFPCLWPECGKRFRLKKMLSDHMNVHNNVKPYACHWPGCTYRSPNSANKSPSNDRQLRRSNETQEVIQRMDDNNEDMSEDSDESYGKELNEDMTESTDILDTNLGEIQISMKSDSKQSMSELLRQNKSEREKYFDFNTNTHAMTHTKRRLRYCCEYKDCLKSYSNQKGLKVHSKTHITQSTSTPTVKKFKCHYSECQKILTSKKNLFLHLQRHSSERPYRCDFIGCGKCFKTSYDLKQHSGLHQRGPTYRCDVDSCVDMFYTQYHRSLHHKSVHNYCPKESVICVENKKQEMTKDSDNNCMETTDTLDLNNDKSVKQESMIAILKKNRTEREKCFDLNTKTFKCPLNDCTKNHQNSHLDDKPFKCHYNGCGYQTHTNVLLNQHLVIHSADRPLFRCDVIDCGKTYKSQTHLESHFRETHENESTHKCRIDGCKDMFRTQHQKRKHQTRVHNREPLVCKQHKYRCDWPGCEWTGGAINDHKRQHTGEKPFQCLWPDCGKRFRLKPNLRDHMNIHNNVKPYACHWPGCTYSATNSGNINKHAKQVHKT</sequence>
<keyword evidence="10" id="KW-0539">Nucleus</keyword>
<dbReference type="FunFam" id="3.30.160.60:FF:002343">
    <property type="entry name" value="Zinc finger protein 33A"/>
    <property type="match status" value="1"/>
</dbReference>
<accession>A0A7R9KQA9</accession>
<keyword evidence="8" id="KW-0238">DNA-binding</keyword>
<evidence type="ECO:0000256" key="1">
    <source>
        <dbReference type="ARBA" id="ARBA00003767"/>
    </source>
</evidence>
<organism evidence="14">
    <name type="scientific">Medioppia subpectinata</name>
    <dbReference type="NCBI Taxonomy" id="1979941"/>
    <lineage>
        <taxon>Eukaryota</taxon>
        <taxon>Metazoa</taxon>
        <taxon>Ecdysozoa</taxon>
        <taxon>Arthropoda</taxon>
        <taxon>Chelicerata</taxon>
        <taxon>Arachnida</taxon>
        <taxon>Acari</taxon>
        <taxon>Acariformes</taxon>
        <taxon>Sarcoptiformes</taxon>
        <taxon>Oribatida</taxon>
        <taxon>Brachypylina</taxon>
        <taxon>Oppioidea</taxon>
        <taxon>Oppiidae</taxon>
        <taxon>Medioppia</taxon>
    </lineage>
</organism>
<dbReference type="AlphaFoldDB" id="A0A7R9KQA9"/>
<evidence type="ECO:0000256" key="8">
    <source>
        <dbReference type="ARBA" id="ARBA00023125"/>
    </source>
</evidence>
<evidence type="ECO:0000256" key="4">
    <source>
        <dbReference type="ARBA" id="ARBA00022737"/>
    </source>
</evidence>
<dbReference type="EMBL" id="OC859291">
    <property type="protein sequence ID" value="CAD7627419.1"/>
    <property type="molecule type" value="Genomic_DNA"/>
</dbReference>
<evidence type="ECO:0000256" key="10">
    <source>
        <dbReference type="ARBA" id="ARBA00023242"/>
    </source>
</evidence>
<evidence type="ECO:0000313" key="14">
    <source>
        <dbReference type="EMBL" id="CAD7627419.1"/>
    </source>
</evidence>
<feature type="domain" description="C2H2-type" evidence="13">
    <location>
        <begin position="9"/>
        <end position="38"/>
    </location>
</feature>
<feature type="domain" description="C2H2-type" evidence="13">
    <location>
        <begin position="493"/>
        <end position="523"/>
    </location>
</feature>
<keyword evidence="7" id="KW-0805">Transcription regulation</keyword>
<keyword evidence="3" id="KW-0479">Metal-binding</keyword>
<feature type="domain" description="C2H2-type" evidence="13">
    <location>
        <begin position="251"/>
        <end position="280"/>
    </location>
</feature>
<keyword evidence="4" id="KW-0677">Repeat</keyword>
<dbReference type="Pfam" id="PF00096">
    <property type="entry name" value="zf-C2H2"/>
    <property type="match status" value="5"/>
</dbReference>
<evidence type="ECO:0000256" key="12">
    <source>
        <dbReference type="SAM" id="MobiDB-lite"/>
    </source>
</evidence>
<dbReference type="GO" id="GO:0005634">
    <property type="term" value="C:nucleus"/>
    <property type="evidence" value="ECO:0007669"/>
    <property type="project" value="UniProtKB-SubCell"/>
</dbReference>
<comment type="function">
    <text evidence="1">May be involved in transcriptional regulation.</text>
</comment>
<dbReference type="Proteomes" id="UP000759131">
    <property type="component" value="Unassembled WGS sequence"/>
</dbReference>
<protein>
    <recommendedName>
        <fullName evidence="13">C2H2-type domain-containing protein</fullName>
    </recommendedName>
</protein>
<gene>
    <name evidence="14" type="ORF">OSB1V03_LOCUS7846</name>
</gene>
<dbReference type="GO" id="GO:0045944">
    <property type="term" value="P:positive regulation of transcription by RNA polymerase II"/>
    <property type="evidence" value="ECO:0007669"/>
    <property type="project" value="UniProtKB-ARBA"/>
</dbReference>
<name>A0A7R9KQA9_9ACAR</name>
<keyword evidence="9" id="KW-0804">Transcription</keyword>
<dbReference type="PANTHER" id="PTHR19818:SF139">
    <property type="entry name" value="PAIR-RULE PROTEIN ODD-PAIRED"/>
    <property type="match status" value="1"/>
</dbReference>
<evidence type="ECO:0000256" key="5">
    <source>
        <dbReference type="ARBA" id="ARBA00022771"/>
    </source>
</evidence>
<feature type="compositionally biased region" description="Polar residues" evidence="12">
    <location>
        <begin position="142"/>
        <end position="153"/>
    </location>
</feature>
<dbReference type="EMBL" id="CAJPIZ010004716">
    <property type="protein sequence ID" value="CAG2107849.1"/>
    <property type="molecule type" value="Genomic_DNA"/>
</dbReference>
<dbReference type="OrthoDB" id="8922241at2759"/>
<comment type="subcellular location">
    <subcellularLocation>
        <location evidence="2">Nucleus</location>
    </subcellularLocation>
</comment>
<dbReference type="InterPro" id="IPR036236">
    <property type="entry name" value="Znf_C2H2_sf"/>
</dbReference>
<feature type="non-terminal residue" evidence="14">
    <location>
        <position position="1"/>
    </location>
</feature>
<dbReference type="InterPro" id="IPR013087">
    <property type="entry name" value="Znf_C2H2_type"/>
</dbReference>